<protein>
    <recommendedName>
        <fullName evidence="7">Glycerol-3-phosphate dehydrogenase [NAD(P)+]</fullName>
        <ecNumber evidence="7">1.1.1.94</ecNumber>
    </recommendedName>
    <alternativeName>
        <fullName evidence="7">NAD(P)(+)-dependent glycerol-3-phosphate dehydrogenase</fullName>
    </alternativeName>
    <alternativeName>
        <fullName evidence="7">NAD(P)H-dependent dihydroxyacetone-phosphate reductase</fullName>
    </alternativeName>
</protein>
<keyword evidence="6 7" id="KW-1208">Phospholipid metabolism</keyword>
<feature type="binding site" evidence="7">
    <location>
        <position position="286"/>
    </location>
    <ligand>
        <name>NADPH</name>
        <dbReference type="ChEBI" id="CHEBI:57783"/>
    </ligand>
</feature>
<feature type="binding site" evidence="7">
    <location>
        <position position="56"/>
    </location>
    <ligand>
        <name>NADPH</name>
        <dbReference type="ChEBI" id="CHEBI:57783"/>
    </ligand>
</feature>
<dbReference type="GO" id="GO:0141153">
    <property type="term" value="F:glycerol-3-phosphate dehydrogenase (NADP+) activity"/>
    <property type="evidence" value="ECO:0007669"/>
    <property type="project" value="RHEA"/>
</dbReference>
<evidence type="ECO:0000313" key="15">
    <source>
        <dbReference type="EMBL" id="SEA76797.1"/>
    </source>
</evidence>
<keyword evidence="7" id="KW-0963">Cytoplasm</keyword>
<dbReference type="PANTHER" id="PTHR11728">
    <property type="entry name" value="GLYCEROL-3-PHOSPHATE DEHYDROGENASE"/>
    <property type="match status" value="1"/>
</dbReference>
<evidence type="ECO:0000259" key="14">
    <source>
        <dbReference type="Pfam" id="PF07479"/>
    </source>
</evidence>
<dbReference type="SUPFAM" id="SSF51735">
    <property type="entry name" value="NAD(P)-binding Rossmann-fold domains"/>
    <property type="match status" value="1"/>
</dbReference>
<dbReference type="InterPro" id="IPR008927">
    <property type="entry name" value="6-PGluconate_DH-like_C_sf"/>
</dbReference>
<dbReference type="Pfam" id="PF01210">
    <property type="entry name" value="NAD_Gly3P_dh_N"/>
    <property type="match status" value="1"/>
</dbReference>
<gene>
    <name evidence="7" type="primary">gpsA</name>
    <name evidence="15" type="ORF">SAMN05444145_10660</name>
</gene>
<feature type="binding site" evidence="7">
    <location>
        <position position="147"/>
    </location>
    <ligand>
        <name>NADPH</name>
        <dbReference type="ChEBI" id="CHEBI:57783"/>
    </ligand>
</feature>
<dbReference type="GO" id="GO:0005975">
    <property type="term" value="P:carbohydrate metabolic process"/>
    <property type="evidence" value="ECO:0007669"/>
    <property type="project" value="InterPro"/>
</dbReference>
<keyword evidence="2 7" id="KW-0444">Lipid biosynthesis</keyword>
<dbReference type="EC" id="1.1.1.94" evidence="7"/>
<dbReference type="UniPathway" id="UPA00940"/>
<name>A0A1H4DW21_9BACT</name>
<feature type="binding site" evidence="7">
    <location>
        <position position="251"/>
    </location>
    <ligand>
        <name>sn-glycerol 3-phosphate</name>
        <dbReference type="ChEBI" id="CHEBI:57597"/>
    </ligand>
</feature>
<evidence type="ECO:0000256" key="6">
    <source>
        <dbReference type="ARBA" id="ARBA00023264"/>
    </source>
</evidence>
<keyword evidence="3 7" id="KW-0560">Oxidoreductase</keyword>
<dbReference type="InterPro" id="IPR006109">
    <property type="entry name" value="G3P_DH_NAD-dep_C"/>
</dbReference>
<organism evidence="15 16">
    <name type="scientific">Alistipes timonensis JC136</name>
    <dbReference type="NCBI Taxonomy" id="1033731"/>
    <lineage>
        <taxon>Bacteria</taxon>
        <taxon>Pseudomonadati</taxon>
        <taxon>Bacteroidota</taxon>
        <taxon>Bacteroidia</taxon>
        <taxon>Bacteroidales</taxon>
        <taxon>Rikenellaceae</taxon>
        <taxon>Alistipes</taxon>
    </lineage>
</organism>
<feature type="binding site" evidence="7">
    <location>
        <position position="198"/>
    </location>
    <ligand>
        <name>sn-glycerol 3-phosphate</name>
        <dbReference type="ChEBI" id="CHEBI:57597"/>
    </ligand>
</feature>
<feature type="binding site" evidence="7">
    <location>
        <position position="143"/>
    </location>
    <ligand>
        <name>sn-glycerol 3-phosphate</name>
        <dbReference type="ChEBI" id="CHEBI:57597"/>
    </ligand>
</feature>
<dbReference type="OrthoDB" id="9812273at2"/>
<dbReference type="Gene3D" id="3.40.50.720">
    <property type="entry name" value="NAD(P)-binding Rossmann-like Domain"/>
    <property type="match status" value="1"/>
</dbReference>
<feature type="binding site" evidence="7">
    <location>
        <position position="261"/>
    </location>
    <ligand>
        <name>sn-glycerol 3-phosphate</name>
        <dbReference type="ChEBI" id="CHEBI:57597"/>
    </ligand>
</feature>
<comment type="caution">
    <text evidence="7">Lacks conserved residue(s) required for the propagation of feature annotation.</text>
</comment>
<feature type="binding site" evidence="7">
    <location>
        <position position="288"/>
    </location>
    <ligand>
        <name>NADPH</name>
        <dbReference type="ChEBI" id="CHEBI:57783"/>
    </ligand>
</feature>
<dbReference type="RefSeq" id="WP_010266759.1">
    <property type="nucleotide sequence ID" value="NZ_CAEG01000021.1"/>
</dbReference>
<feature type="binding site" evidence="7">
    <location>
        <position position="262"/>
    </location>
    <ligand>
        <name>NADPH</name>
        <dbReference type="ChEBI" id="CHEBI:57783"/>
    </ligand>
</feature>
<evidence type="ECO:0000256" key="4">
    <source>
        <dbReference type="ARBA" id="ARBA00023098"/>
    </source>
</evidence>
<comment type="pathway">
    <text evidence="7">Membrane lipid metabolism; glycerophospholipid metabolism.</text>
</comment>
<keyword evidence="7" id="KW-0547">Nucleotide-binding</keyword>
<dbReference type="InterPro" id="IPR006168">
    <property type="entry name" value="G3P_DH_NAD-dep"/>
</dbReference>
<dbReference type="GO" id="GO:0046167">
    <property type="term" value="P:glycerol-3-phosphate biosynthetic process"/>
    <property type="evidence" value="ECO:0007669"/>
    <property type="project" value="UniProtKB-UniRule"/>
</dbReference>
<evidence type="ECO:0000256" key="7">
    <source>
        <dbReference type="HAMAP-Rule" id="MF_00394"/>
    </source>
</evidence>
<keyword evidence="7 10" id="KW-0520">NAD</keyword>
<evidence type="ECO:0000256" key="8">
    <source>
        <dbReference type="PIRSR" id="PIRSR000114-1"/>
    </source>
</evidence>
<evidence type="ECO:0000256" key="11">
    <source>
        <dbReference type="RuleBase" id="RU000437"/>
    </source>
</evidence>
<keyword evidence="5 7" id="KW-0594">Phospholipid biosynthesis</keyword>
<dbReference type="STRING" id="1033731.SAMN05444145_10660"/>
<evidence type="ECO:0000256" key="3">
    <source>
        <dbReference type="ARBA" id="ARBA00023002"/>
    </source>
</evidence>
<proteinExistence type="inferred from homology"/>
<feature type="binding site" evidence="7">
    <location>
        <position position="113"/>
    </location>
    <ligand>
        <name>sn-glycerol 3-phosphate</name>
        <dbReference type="ChEBI" id="CHEBI:57597"/>
    </ligand>
</feature>
<evidence type="ECO:0000256" key="10">
    <source>
        <dbReference type="PIRSR" id="PIRSR000114-3"/>
    </source>
</evidence>
<comment type="function">
    <text evidence="7">Catalyzes the reduction of the glycolytic intermediate dihydroxyacetone phosphate (DHAP) to sn-glycerol 3-phosphate (G3P), the key precursor for phospholipid synthesis.</text>
</comment>
<evidence type="ECO:0000259" key="13">
    <source>
        <dbReference type="Pfam" id="PF01210"/>
    </source>
</evidence>
<dbReference type="Gene3D" id="1.10.1040.10">
    <property type="entry name" value="N-(1-d-carboxylethyl)-l-norvaline Dehydrogenase, domain 2"/>
    <property type="match status" value="1"/>
</dbReference>
<dbReference type="SUPFAM" id="SSF48179">
    <property type="entry name" value="6-phosphogluconate dehydrogenase C-terminal domain-like"/>
    <property type="match status" value="1"/>
</dbReference>
<dbReference type="GO" id="GO:0046168">
    <property type="term" value="P:glycerol-3-phosphate catabolic process"/>
    <property type="evidence" value="ECO:0007669"/>
    <property type="project" value="InterPro"/>
</dbReference>
<feature type="domain" description="Glycerol-3-phosphate dehydrogenase NAD-dependent N-terminal" evidence="13">
    <location>
        <begin position="12"/>
        <end position="165"/>
    </location>
</feature>
<comment type="subcellular location">
    <subcellularLocation>
        <location evidence="7">Cytoplasm</location>
    </subcellularLocation>
</comment>
<sequence>MEYKIGTGARCAVIGYGSWATAIVGLLAANGQRVGWYVRNPEVLESLRTEGRNPRYLSDLEFDRDRIAPSDDLDGVVHDADIVILATPSAYLKDFLAPLTVPLRDKFIVSAIKGIVPGDYQTVVEYIHDHYGLSYKQIGLFTGPSHAEEVSRGKLSYLTVVCTDPGNAQRIGEKFAGGNIRLSYSTDLYGIEYGAILKNIYALAVGLAVGLGYGDNFLAVLIANSAGEMTRFLEESYPDKRDTQVSAYLGDLLVTCYSVYSRNRRLGLLIGHGCTVKSALNEMTMVAEGYFAADCIRHINARHKVDMPIAETVYRVLYEGAPARRSMQELTTKLI</sequence>
<evidence type="ECO:0000256" key="2">
    <source>
        <dbReference type="ARBA" id="ARBA00022516"/>
    </source>
</evidence>
<dbReference type="Pfam" id="PF07479">
    <property type="entry name" value="NAD_Gly3P_dh_C"/>
    <property type="match status" value="1"/>
</dbReference>
<feature type="binding site" evidence="7">
    <location>
        <position position="39"/>
    </location>
    <ligand>
        <name>NADPH</name>
        <dbReference type="ChEBI" id="CHEBI:57783"/>
    </ligand>
</feature>
<feature type="binding site" evidence="7">
    <location>
        <position position="145"/>
    </location>
    <ligand>
        <name>sn-glycerol 3-phosphate</name>
        <dbReference type="ChEBI" id="CHEBI:57597"/>
    </ligand>
</feature>
<keyword evidence="16" id="KW-1185">Reference proteome</keyword>
<dbReference type="GO" id="GO:0006650">
    <property type="term" value="P:glycerophospholipid metabolic process"/>
    <property type="evidence" value="ECO:0007669"/>
    <property type="project" value="UniProtKB-UniRule"/>
</dbReference>
<dbReference type="EMBL" id="FNRI01000006">
    <property type="protein sequence ID" value="SEA76797.1"/>
    <property type="molecule type" value="Genomic_DNA"/>
</dbReference>
<evidence type="ECO:0000256" key="9">
    <source>
        <dbReference type="PIRSR" id="PIRSR000114-2"/>
    </source>
</evidence>
<dbReference type="InterPro" id="IPR011128">
    <property type="entry name" value="G3P_DH_NAD-dep_N"/>
</dbReference>
<feature type="binding site" evidence="9">
    <location>
        <position position="113"/>
    </location>
    <ligand>
        <name>substrate</name>
    </ligand>
</feature>
<evidence type="ECO:0000313" key="16">
    <source>
        <dbReference type="Proteomes" id="UP000183253"/>
    </source>
</evidence>
<dbReference type="PROSITE" id="PS00957">
    <property type="entry name" value="NAD_G3PDH"/>
    <property type="match status" value="1"/>
</dbReference>
<dbReference type="GO" id="GO:0005829">
    <property type="term" value="C:cytosol"/>
    <property type="evidence" value="ECO:0007669"/>
    <property type="project" value="TreeGrafter"/>
</dbReference>
<feature type="binding site" evidence="10">
    <location>
        <position position="147"/>
    </location>
    <ligand>
        <name>NAD(+)</name>
        <dbReference type="ChEBI" id="CHEBI:57540"/>
    </ligand>
</feature>
<accession>A0A1H4DW21</accession>
<dbReference type="AlphaFoldDB" id="A0A1H4DW21"/>
<dbReference type="NCBIfam" id="NF000940">
    <property type="entry name" value="PRK00094.1-2"/>
    <property type="match status" value="1"/>
</dbReference>
<keyword evidence="7" id="KW-0521">NADP</keyword>
<evidence type="ECO:0000256" key="1">
    <source>
        <dbReference type="ARBA" id="ARBA00011009"/>
    </source>
</evidence>
<feature type="binding site" evidence="10">
    <location>
        <position position="262"/>
    </location>
    <ligand>
        <name>NAD(+)</name>
        <dbReference type="ChEBI" id="CHEBI:57540"/>
    </ligand>
</feature>
<comment type="similarity">
    <text evidence="1 7 11">Belongs to the NAD-dependent glycerol-3-phosphate dehydrogenase family.</text>
</comment>
<dbReference type="PANTHER" id="PTHR11728:SF1">
    <property type="entry name" value="GLYCEROL-3-PHOSPHATE DEHYDROGENASE [NAD(+)] 2, CHLOROPLASTIC"/>
    <property type="match status" value="1"/>
</dbReference>
<feature type="binding site" evidence="7">
    <location>
        <position position="113"/>
    </location>
    <ligand>
        <name>NADPH</name>
        <dbReference type="ChEBI" id="CHEBI:57783"/>
    </ligand>
</feature>
<dbReference type="PRINTS" id="PR00077">
    <property type="entry name" value="GPDHDRGNASE"/>
</dbReference>
<dbReference type="InterPro" id="IPR036291">
    <property type="entry name" value="NAD(P)-bd_dom_sf"/>
</dbReference>
<feature type="binding site" evidence="7">
    <location>
        <position position="262"/>
    </location>
    <ligand>
        <name>sn-glycerol 3-phosphate</name>
        <dbReference type="ChEBI" id="CHEBI:57597"/>
    </ligand>
</feature>
<feature type="binding site" evidence="7">
    <location>
        <position position="263"/>
    </location>
    <ligand>
        <name>sn-glycerol 3-phosphate</name>
        <dbReference type="ChEBI" id="CHEBI:57597"/>
    </ligand>
</feature>
<feature type="domain" description="Glycerol-3-phosphate dehydrogenase NAD-dependent C-terminal" evidence="14">
    <location>
        <begin position="187"/>
        <end position="326"/>
    </location>
</feature>
<comment type="catalytic activity">
    <reaction evidence="7 12">
        <text>sn-glycerol 3-phosphate + NADP(+) = dihydroxyacetone phosphate + NADPH + H(+)</text>
        <dbReference type="Rhea" id="RHEA:11096"/>
        <dbReference type="ChEBI" id="CHEBI:15378"/>
        <dbReference type="ChEBI" id="CHEBI:57597"/>
        <dbReference type="ChEBI" id="CHEBI:57642"/>
        <dbReference type="ChEBI" id="CHEBI:57783"/>
        <dbReference type="ChEBI" id="CHEBI:58349"/>
        <dbReference type="EC" id="1.1.1.94"/>
    </reaction>
</comment>
<dbReference type="GO" id="GO:0008654">
    <property type="term" value="P:phospholipid biosynthetic process"/>
    <property type="evidence" value="ECO:0007669"/>
    <property type="project" value="UniProtKB-KW"/>
</dbReference>
<feature type="binding site" evidence="7">
    <location>
        <position position="18"/>
    </location>
    <ligand>
        <name>NADPH</name>
        <dbReference type="ChEBI" id="CHEBI:57783"/>
    </ligand>
</feature>
<dbReference type="Proteomes" id="UP000183253">
    <property type="component" value="Unassembled WGS sequence"/>
</dbReference>
<feature type="binding site" evidence="9">
    <location>
        <begin position="262"/>
        <end position="263"/>
    </location>
    <ligand>
        <name>substrate</name>
    </ligand>
</feature>
<keyword evidence="4 7" id="KW-0443">Lipid metabolism</keyword>
<feature type="binding site" evidence="7">
    <location>
        <position position="19"/>
    </location>
    <ligand>
        <name>NADPH</name>
        <dbReference type="ChEBI" id="CHEBI:57783"/>
    </ligand>
</feature>
<reference evidence="15 16" key="1">
    <citation type="submission" date="2016-10" db="EMBL/GenBank/DDBJ databases">
        <authorList>
            <person name="de Groot N.N."/>
        </authorList>
    </citation>
    <scope>NUCLEOTIDE SEQUENCE [LARGE SCALE GENOMIC DNA]</scope>
    <source>
        <strain evidence="15 16">DSM 25383</strain>
    </source>
</reference>
<dbReference type="HAMAP" id="MF_00394">
    <property type="entry name" value="NAD_Glyc3P_dehydrog"/>
    <property type="match status" value="1"/>
</dbReference>
<dbReference type="NCBIfam" id="NF000942">
    <property type="entry name" value="PRK00094.1-4"/>
    <property type="match status" value="1"/>
</dbReference>
<feature type="active site" description="Proton acceptor" evidence="7 8">
    <location>
        <position position="198"/>
    </location>
</feature>
<evidence type="ECO:0000256" key="12">
    <source>
        <dbReference type="RuleBase" id="RU000439"/>
    </source>
</evidence>
<dbReference type="GO" id="GO:0051287">
    <property type="term" value="F:NAD binding"/>
    <property type="evidence" value="ECO:0007669"/>
    <property type="project" value="InterPro"/>
</dbReference>
<evidence type="ECO:0000256" key="5">
    <source>
        <dbReference type="ARBA" id="ARBA00023209"/>
    </source>
</evidence>
<dbReference type="GO" id="GO:0141152">
    <property type="term" value="F:glycerol-3-phosphate dehydrogenase (NAD+) activity"/>
    <property type="evidence" value="ECO:0007669"/>
    <property type="project" value="RHEA"/>
</dbReference>
<dbReference type="PIRSF" id="PIRSF000114">
    <property type="entry name" value="Glycerol-3-P_dh"/>
    <property type="match status" value="1"/>
</dbReference>
<comment type="catalytic activity">
    <reaction evidence="7">
        <text>sn-glycerol 3-phosphate + NAD(+) = dihydroxyacetone phosphate + NADH + H(+)</text>
        <dbReference type="Rhea" id="RHEA:11092"/>
        <dbReference type="ChEBI" id="CHEBI:15378"/>
        <dbReference type="ChEBI" id="CHEBI:57540"/>
        <dbReference type="ChEBI" id="CHEBI:57597"/>
        <dbReference type="ChEBI" id="CHEBI:57642"/>
        <dbReference type="ChEBI" id="CHEBI:57945"/>
        <dbReference type="EC" id="1.1.1.94"/>
    </reaction>
</comment>
<dbReference type="InterPro" id="IPR013328">
    <property type="entry name" value="6PGD_dom2"/>
</dbReference>